<comment type="similarity">
    <text evidence="5">Belongs to the TRAFAC class myosin-kinesin ATPase superfamily. Kinesin family.</text>
</comment>
<feature type="compositionally biased region" description="Basic residues" evidence="7">
    <location>
        <begin position="946"/>
        <end position="963"/>
    </location>
</feature>
<dbReference type="GO" id="GO:0005814">
    <property type="term" value="C:centriole"/>
    <property type="evidence" value="ECO:0007669"/>
    <property type="project" value="TreeGrafter"/>
</dbReference>
<feature type="compositionally biased region" description="Polar residues" evidence="7">
    <location>
        <begin position="3389"/>
        <end position="3401"/>
    </location>
</feature>
<feature type="region of interest" description="Disordered" evidence="7">
    <location>
        <begin position="2376"/>
        <end position="2414"/>
    </location>
</feature>
<dbReference type="InterPro" id="IPR008984">
    <property type="entry name" value="SMAD_FHA_dom_sf"/>
</dbReference>
<feature type="compositionally biased region" description="Polar residues" evidence="7">
    <location>
        <begin position="2021"/>
        <end position="2033"/>
    </location>
</feature>
<dbReference type="FunFam" id="3.30.530.20:FF:000022">
    <property type="entry name" value="StAR-related lipid transfer (START) domain-containing 9"/>
    <property type="match status" value="1"/>
</dbReference>
<dbReference type="PROSITE" id="PS00411">
    <property type="entry name" value="KINESIN_MOTOR_1"/>
    <property type="match status" value="1"/>
</dbReference>
<dbReference type="Proteomes" id="UP001488838">
    <property type="component" value="Unassembled WGS sequence"/>
</dbReference>
<dbReference type="SUPFAM" id="SSF55961">
    <property type="entry name" value="Bet v1-like"/>
    <property type="match status" value="1"/>
</dbReference>
<keyword evidence="1" id="KW-0547">Nucleotide-binding</keyword>
<feature type="compositionally biased region" description="Basic and acidic residues" evidence="7">
    <location>
        <begin position="3807"/>
        <end position="3816"/>
    </location>
</feature>
<dbReference type="PANTHER" id="PTHR47117">
    <property type="entry name" value="STAR-RELATED LIPID TRANSFER PROTEIN 9"/>
    <property type="match status" value="1"/>
</dbReference>
<feature type="compositionally biased region" description="Polar residues" evidence="7">
    <location>
        <begin position="3792"/>
        <end position="3806"/>
    </location>
</feature>
<feature type="region of interest" description="Disordered" evidence="7">
    <location>
        <begin position="3385"/>
        <end position="3406"/>
    </location>
</feature>
<dbReference type="InterPro" id="IPR000253">
    <property type="entry name" value="FHA_dom"/>
</dbReference>
<evidence type="ECO:0000259" key="9">
    <source>
        <dbReference type="PROSITE" id="PS50848"/>
    </source>
</evidence>
<evidence type="ECO:0000256" key="6">
    <source>
        <dbReference type="SAM" id="Coils"/>
    </source>
</evidence>
<feature type="region of interest" description="Disordered" evidence="7">
    <location>
        <begin position="3783"/>
        <end position="3816"/>
    </location>
</feature>
<dbReference type="GO" id="GO:0003777">
    <property type="term" value="F:microtubule motor activity"/>
    <property type="evidence" value="ECO:0007669"/>
    <property type="project" value="InterPro"/>
</dbReference>
<dbReference type="Gene3D" id="3.30.530.20">
    <property type="match status" value="1"/>
</dbReference>
<keyword evidence="11" id="KW-1185">Reference proteome</keyword>
<feature type="compositionally biased region" description="Polar residues" evidence="7">
    <location>
        <begin position="2185"/>
        <end position="2200"/>
    </location>
</feature>
<feature type="region of interest" description="Disordered" evidence="7">
    <location>
        <begin position="1029"/>
        <end position="1076"/>
    </location>
</feature>
<dbReference type="SUPFAM" id="SSF49879">
    <property type="entry name" value="SMAD/FHA domain"/>
    <property type="match status" value="1"/>
</dbReference>
<protein>
    <recommendedName>
        <fullName evidence="12">Kinesin motor domain-containing protein</fullName>
    </recommendedName>
</protein>
<feature type="region of interest" description="Disordered" evidence="7">
    <location>
        <begin position="2951"/>
        <end position="2993"/>
    </location>
</feature>
<feature type="region of interest" description="Disordered" evidence="7">
    <location>
        <begin position="3426"/>
        <end position="3448"/>
    </location>
</feature>
<keyword evidence="3 6" id="KW-0175">Coiled coil</keyword>
<dbReference type="SMART" id="SM00129">
    <property type="entry name" value="KISc"/>
    <property type="match status" value="1"/>
</dbReference>
<feature type="region of interest" description="Disordered" evidence="7">
    <location>
        <begin position="3851"/>
        <end position="3944"/>
    </location>
</feature>
<dbReference type="PRINTS" id="PR00380">
    <property type="entry name" value="KINESINHEAVY"/>
</dbReference>
<feature type="compositionally biased region" description="Polar residues" evidence="7">
    <location>
        <begin position="2136"/>
        <end position="2145"/>
    </location>
</feature>
<evidence type="ECO:0000256" key="5">
    <source>
        <dbReference type="PROSITE-ProRule" id="PRU00283"/>
    </source>
</evidence>
<dbReference type="Pfam" id="PF00498">
    <property type="entry name" value="FHA"/>
    <property type="match status" value="1"/>
</dbReference>
<feature type="coiled-coil region" evidence="6">
    <location>
        <begin position="4184"/>
        <end position="4211"/>
    </location>
</feature>
<feature type="compositionally biased region" description="Basic and acidic residues" evidence="7">
    <location>
        <begin position="2382"/>
        <end position="2392"/>
    </location>
</feature>
<gene>
    <name evidence="10" type="ORF">U0070_010389</name>
</gene>
<dbReference type="EMBL" id="JBBHLL010000201">
    <property type="protein sequence ID" value="KAK7810225.1"/>
    <property type="molecule type" value="Genomic_DNA"/>
</dbReference>
<dbReference type="InterPro" id="IPR036961">
    <property type="entry name" value="Kinesin_motor_dom_sf"/>
</dbReference>
<dbReference type="InterPro" id="IPR023393">
    <property type="entry name" value="START-like_dom_sf"/>
</dbReference>
<feature type="compositionally biased region" description="Polar residues" evidence="7">
    <location>
        <begin position="3921"/>
        <end position="3931"/>
    </location>
</feature>
<feature type="region of interest" description="Disordered" evidence="7">
    <location>
        <begin position="2014"/>
        <end position="2061"/>
    </location>
</feature>
<keyword evidence="2" id="KW-0067">ATP-binding</keyword>
<evidence type="ECO:0000313" key="10">
    <source>
        <dbReference type="EMBL" id="KAK7810225.1"/>
    </source>
</evidence>
<sequence>MLGTPASVGLTPRICEVWTLFDHVLPDFLEIYNERVRDLLKQSSQNKSYSLRVREHPEMGPYVQGLSQHVVTNYQQVIQLLEEGIANRITAATHVHEASSRSHAIFTIHYAQTMLQNNLPSETASKINLVDLAGSERADPSYCKDRITEGANINKSLVTLGIVISTLAQNSQVFSSCQSLSSAASSGGDSGIPSTTSGTSSGGASVRRQSYIPYRDSVLTWLLKESLGGNSRTIMVASKWDAGYNETMSTLRYASNAKNIINRPQVNEDASVKLIRELREEIDRLKAMLLSFELRNVRSLNDELDESLKEVVLRNGHKMDQLAQEWAQKWNDWQAIMEHYGVDINKRRARVAIDSSRPHLMALEDDLLSTGVVLYHLKFLLTLEASSPICALPFIEFGICYAFSAEQEGGDNKNRKDGFRPGTGHRLPLPHTSLVLQGQWIERDHCTITSTCGVVILRPTQGARCTVNGREVTASCRLTQGAVITLGKAQKFRFNHPAEAALLRHNRLKVGETLGSSCSLEWLDLDGDVTASRLGLCPVLWKERKVLEEDCDKDQQTSRNGEISHRAQTEQQQCYVEDLRQQAVEGQSSVQKAPELDQTHQQWLLREETWLASLQEAQQEDNSGEEKELEAFVAPDAWLPTVPQALTSPLVQSQKRVLQLQCLRARTSQAAVWNIRQKKVSFQLKRIIKKWRLLETQRRLEQLRALFWLPDDGASKAPSWVSSSNTSRSSSQHRSRWTTCSSLSLRRLCSQRLSRLHSAFMNWDPSTMSPPVPDPIHQIPEKTLSADCIPQATAYPPRTGCLGRNSLHPPDRRRYPARGASTRKRVSTQGTCLTVSHESVSSQEIESLSKQSCQTPSQGLETKKLKSRDGSRTHTPAAQTRRAKGLEAAGNTQTGWQKEGSRGTYKAPKETTAYSTYLSGSEQAAGSGKVITTFQTESKPTPPSRASKKHQRVLAARAKKFSRSPHGSSLKRQPNTGDPDTLAFCTDSRPIRDCVREKDNDLSDTDSSYSVDSLSYVYAKVPKERLKPEDLQGTWHLPARENSESDNSQISEDSLVEKGYHSPPEDSGDEYSTMNHGHSRARILVSVRHLLKPSDSTLCGQAQRSFSLDSLTDAEERGEDRQEEPFPGSADEMPTETFWHLHKAALPAVDQEATCMPSPINHRTGVRPNALLTKSNSFYLDPEFQPHCELPEQANSLQGMQLTRESPLVSVDSWFSCDSKVNPSSPSATVHSLCPSPDVHEIQPHDEMPRHRLNIKEVKPPGTVLSPSYKLPQGSTKPPCSSGLYITSASDISKPSVCESQKFLQPGADGVFQDKEIPDMTYQGISEESHNSDTSSVLALSATSLAHEGRTHEKDWAALQQKYLLELSNSVSKAVGEPRPAFSCLEEESSSLAEASDKVDTQLPVDPGVSKNLDFSYFPVHISKISHLRAEKEHDSVSGNLESASYLFSTIEKGSYNGAYSADLESLTSGSINAQTCTEGNKTPNYMTEAWEVKQTSLEGCLPGSRNTGLITSSGQYFFQKKAYHNLDILPTKADHWPQDGTVLEKSTVVQPRLSHNSRQQPLLEEKADSQQHAKEADGAHTDASHTFPSGPELFLHSAPCSPFPSSLQPPSLETFYVTKSRDALTETALEIPACREAWVPSPPPREAWGFGHSYQVLQKANWRNNLPKLSQGQNSKIDVSQQVTTRRPTHPDTEVTEELEQCSRNTRKEGNHDSAYCFFAQNRHHLPSTSFKVCECGNQLRILNKKYSLSVHEEGEGASAWHHCSVAFDGSESKTLLFICDSKASEEEQSPLPPQIQTCAVHSQSSSGARSDSIGKITNVDLEKVIPEETALPLKSSRVSSPVIMTGGGSPPHRWEGRNETVLLREVVSKDIQEEFSLPGTQYTCERCHLAMCSQERKPRECKARGQSQEIKSKEEPLGERQNQSINSADEMARLIKSVMQLETGILEIESKQKQQLHASQMLSTEFMLQDLQDQERADHGLMPGSFGKHSFFENQPSFPIQIEDHIDGDSKAREMEGNSAISNNAQVQKSIGSPFRSREHTQKGKSESEYSHPPPGVDGHARDMCDSVEKDIALREPSNIFLHSKRMNVLARAVPLQPSVESSPEKVDELLKTSSDFQDWTWTLESFKEPETMGSVQESQTVELPSDSELEDAKAHRRVKELAVEKGGNLQETLVSLTQKLPTPSQETVSPFHNQTGFSAPLPDRELSGTQPLDFPSLPRSCLHASDTKGISSFEYMLEPTMLKINRSSLATGVGHQDYSGGTRSSSPQGSGIGDALAAHTAWCESVTPTVMRANDQSVIPESILLETEDWITESTSPQEDQRGDFRVTSTGLTIQEGLGSESEATVQKEMKNSFLNRVSRQAEKRVSFLLQEVSDQGEEERQKEEKSEDQPASSTSLPRAPDPEPPLLPDSSIHASICLAILAEIRQAKAQRKQLNDFMTEETVLPYETSQEGCFSEAAGRPREQMVKLGWGSTRNANEAQGLHVASPAAVSADLLDAEKEVQAMFPRAGNFQHLPSPETDRGPGHHFLASSHIIPGLEKRHCTRESRQFCGESGWSEPSEVIETKKETSRTLSFVDPLASDRLLSIPAVEQDGRVGSEKVSVLPFQTSCDDPGRILHGQSQLAACKTAEGISFGSQDSIPEYQEPRRLDCTCGGGSVKILVTTQEGKAVHYECQSVICHVDNSAGLSGPKKYHVQCSDASTGLEEIKASPTPCAVQPGAPKKAEAEAHMYHPVQWKNVDSDLAEAHGADNKNPRSTPLLDQIPCLHLSGVRKEAPCLCPNECLVLEGRTRGSRALDSSYEEEKNRTIPQLSGSQPTAVHACCSHASTLPCYGDGVLRKGTPQAAPHPVHSPSIAPYRDCEVDRTVENFPKDSQMFLAHDLEHKHEELGSVHNSVLKPSTSAAVSAPARSHYSLFTSEVKANGLTHVAAGGRSVEGSEENISGKTSIAPKDVYTTSPAGTHSKPLRTLKNNSVGENAQASQTKPEPPVVTQGPHTLNLNEGSVDGTPVIAAQYGYLENTTRHCSGKTQPSTEVRSHSCLGPQANFRDRLKHTCHPQIETSWEEEEQQREQASGGGKAHAQARNLTSSNEGGFDGFHTRDSVREEIVVTKSPVSQTLFSGLAGLVSLPLGQTDTSQPAVPTPGLLDSGREGLALRPRRALPVIAIFSGTKHSRCSPRPQFSVISSSRSLQELNLSVESPSLTDEDAQGPKRLWSPFLRGHSLEKPLPTSPKTQDCNQKASCNLNNSSTEHEPLKPVIPPYPTSSTVSCMPTPDFMTNWMPGTLEQAHRGKTDKLRVQGMPENWHSQVDKEILHFGSSDINSHALSWCPQGPVHIGWKQYVFGSAVDDSCSQKPQCLIPSNMAQCSSMDSALDDKRFHSHIRTDAKTGDQSNMHNSIENDQSSKEGWEIGSSSLAMEKPHILTRSEGVASAWDPDTRPPFRGSSEERGCLRSEWPLARGGATAAGDTIVPLCPSETGCAVGQARMNTFEQGTQTLDSRLHWSCTDISAQSDARTMSDSELASWTSMHSLSLHLSQLLHSTSELLGSLSQPNVVPKEQNIKSDSPDEAPQALMMDGSTQTTVDEGIQTDLNLPPMPFQARDVKPQEVSVILEVMDSGITTVVQEKGDVPEVFQKKGAEETESPDPHEGSTHYKPQSPPVPSPHLKFQKAHLEQNLPFVSPPASTDVSSPPSLQPEESSIVVNSSSISHHSGLLVGTSEFTQKPSTQKNLGPSNAVLVDRASSPILTFSASTQELSNPSVHVTLSAPSAHPLDFQEINVSPDLAVGNPRPLMDNSQATNESGVSQRVRSLDREGKSPLEKCSEKLVLDFSPPCSPQNSSLQVSFLGQALQQLQPTSSTGEQSRLPSPPPRHRSLKLDDSFVPEKVTSMEHGPRDSRRPSQWQGRTANGDESSVSIVEPQPSLDLSSSRSGFQPLSPCPISDTTGLQRPTVESLQACQPVGLLCPGSHVYVAPDLQHHSLRDLPVHNKFDNWYRVQDKSCGGLHVSENLGVRCDSSSADQTQRPLQPSDDYSQDSEWLRLEHIPLQVGVQKPSLSVELTEAKLHHGFGETDALLKVLQSSTGEVLVPQEPAMSSWKEPYTRQKKTIENIRRKRAERLHNFRRTRSLSPQKQLSFLPNKDLPTWEFDLPSRRREYLQQLRKDVVETTRIPEPASRSANLPSDIELMLRDYHQAREEAKVEIAQARDRLRERTEQEKQRIRQQIISQLLKEEEKLQTLANSSSLCTSSSGSLSSGITSGYNSSPAFSGHPQSLEVKEDSQVPDFRDTWIGGWRGRSTARNSQLYLTGSTWKSLAHSRRASLGSGCCSPSSLSSLGTCFSSPYQDLAKHIVNTSMADVSLCAYLFSPPVAVMAACSDNLHNLFSRQAAAGWNYQGEEQEVQFYYKEFSSTRHGFLGAGVVSQPLSHVWAAVSDPTLWPLYHKPIQTARLHQRVSNSISLVYLVCDTTLCALKQLRDFCCVCVEAKEVPILLVGHLSIMAAQSVYDTSMPRPSRKMVRGEILPSAWVLQPVIMEGKEITRVIFLAQVCLYTFISSFSFQVELGAPGFPPHLLNSFIKQQPLVVAKLASFLGS</sequence>
<feature type="compositionally biased region" description="Polar residues" evidence="7">
    <location>
        <begin position="1669"/>
        <end position="1687"/>
    </location>
</feature>
<feature type="region of interest" description="Disordered" evidence="7">
    <location>
        <begin position="3636"/>
        <end position="3663"/>
    </location>
</feature>
<feature type="region of interest" description="Disordered" evidence="7">
    <location>
        <begin position="2185"/>
        <end position="2211"/>
    </location>
</feature>
<feature type="compositionally biased region" description="Polar residues" evidence="7">
    <location>
        <begin position="827"/>
        <end position="860"/>
    </location>
</feature>
<dbReference type="InterPro" id="IPR001752">
    <property type="entry name" value="Kinesin_motor_dom"/>
</dbReference>
<evidence type="ECO:0000313" key="11">
    <source>
        <dbReference type="Proteomes" id="UP001488838"/>
    </source>
</evidence>
<dbReference type="GO" id="GO:0005634">
    <property type="term" value="C:nucleus"/>
    <property type="evidence" value="ECO:0007669"/>
    <property type="project" value="TreeGrafter"/>
</dbReference>
<feature type="domain" description="START" evidence="9">
    <location>
        <begin position="4432"/>
        <end position="4586"/>
    </location>
</feature>
<dbReference type="PROSITE" id="PS50067">
    <property type="entry name" value="KINESIN_MOTOR_2"/>
    <property type="match status" value="1"/>
</dbReference>
<feature type="compositionally biased region" description="Basic and acidic residues" evidence="7">
    <location>
        <begin position="3435"/>
        <end position="3448"/>
    </location>
</feature>
<dbReference type="InterPro" id="IPR027417">
    <property type="entry name" value="P-loop_NTPase"/>
</dbReference>
<name>A0AAW0I728_MYOGA</name>
<dbReference type="Gene3D" id="2.60.200.20">
    <property type="match status" value="1"/>
</dbReference>
<feature type="region of interest" description="Disordered" evidence="7">
    <location>
        <begin position="934"/>
        <end position="986"/>
    </location>
</feature>
<evidence type="ECO:0000256" key="2">
    <source>
        <dbReference type="ARBA" id="ARBA00022840"/>
    </source>
</evidence>
<feature type="region of interest" description="Disordered" evidence="7">
    <location>
        <begin position="799"/>
        <end position="907"/>
    </location>
</feature>
<feature type="compositionally biased region" description="Basic and acidic residues" evidence="7">
    <location>
        <begin position="1114"/>
        <end position="1124"/>
    </location>
</feature>
<feature type="compositionally biased region" description="Polar residues" evidence="7">
    <location>
        <begin position="3231"/>
        <end position="3249"/>
    </location>
</feature>
<feature type="region of interest" description="Disordered" evidence="7">
    <location>
        <begin position="1669"/>
        <end position="1696"/>
    </location>
</feature>
<feature type="compositionally biased region" description="Basic and acidic residues" evidence="7">
    <location>
        <begin position="1055"/>
        <end position="1064"/>
    </location>
</feature>
<dbReference type="Gene3D" id="3.40.850.10">
    <property type="entry name" value="Kinesin motor domain"/>
    <property type="match status" value="1"/>
</dbReference>
<accession>A0AAW0I728</accession>
<feature type="compositionally biased region" description="Polar residues" evidence="7">
    <location>
        <begin position="965"/>
        <end position="978"/>
    </location>
</feature>
<comment type="caution">
    <text evidence="10">The sequence shown here is derived from an EMBL/GenBank/DDBJ whole genome shotgun (WGS) entry which is preliminary data.</text>
</comment>
<keyword evidence="4" id="KW-0505">Motor protein</keyword>
<evidence type="ECO:0000259" key="8">
    <source>
        <dbReference type="PROSITE" id="PS50067"/>
    </source>
</evidence>
<dbReference type="InterPro" id="IPR002913">
    <property type="entry name" value="START_lipid-bd_dom"/>
</dbReference>
<dbReference type="Pfam" id="PF00225">
    <property type="entry name" value="Kinesin"/>
    <property type="match status" value="1"/>
</dbReference>
<comment type="caution">
    <text evidence="5">Lacks conserved residue(s) required for the propagation of feature annotation.</text>
</comment>
<evidence type="ECO:0000256" key="7">
    <source>
        <dbReference type="SAM" id="MobiDB-lite"/>
    </source>
</evidence>
<dbReference type="GO" id="GO:0007018">
    <property type="term" value="P:microtubule-based movement"/>
    <property type="evidence" value="ECO:0007669"/>
    <property type="project" value="InterPro"/>
</dbReference>
<dbReference type="InterPro" id="IPR019821">
    <property type="entry name" value="Kinesin_motor_CS"/>
</dbReference>
<dbReference type="GO" id="GO:0005524">
    <property type="term" value="F:ATP binding"/>
    <property type="evidence" value="ECO:0007669"/>
    <property type="project" value="UniProtKB-KW"/>
</dbReference>
<feature type="region of interest" description="Disordered" evidence="7">
    <location>
        <begin position="3062"/>
        <end position="3096"/>
    </location>
</feature>
<evidence type="ECO:0000256" key="1">
    <source>
        <dbReference type="ARBA" id="ARBA00022741"/>
    </source>
</evidence>
<dbReference type="PROSITE" id="PS50848">
    <property type="entry name" value="START"/>
    <property type="match status" value="1"/>
</dbReference>
<dbReference type="GO" id="GO:0051225">
    <property type="term" value="P:spindle assembly"/>
    <property type="evidence" value="ECO:0007669"/>
    <property type="project" value="TreeGrafter"/>
</dbReference>
<feature type="coiled-coil region" evidence="6">
    <location>
        <begin position="275"/>
        <end position="310"/>
    </location>
</feature>
<feature type="compositionally biased region" description="Basic and acidic residues" evidence="7">
    <location>
        <begin position="1564"/>
        <end position="1584"/>
    </location>
</feature>
<feature type="compositionally biased region" description="Polar residues" evidence="7">
    <location>
        <begin position="2971"/>
        <end position="2986"/>
    </location>
</feature>
<feature type="region of interest" description="Disordered" evidence="7">
    <location>
        <begin position="1547"/>
        <end position="1592"/>
    </location>
</feature>
<dbReference type="GO" id="GO:0005737">
    <property type="term" value="C:cytoplasm"/>
    <property type="evidence" value="ECO:0007669"/>
    <property type="project" value="TreeGrafter"/>
</dbReference>
<feature type="region of interest" description="Disordered" evidence="7">
    <location>
        <begin position="3676"/>
        <end position="3697"/>
    </location>
</feature>
<feature type="region of interest" description="Disordered" evidence="7">
    <location>
        <begin position="1109"/>
        <end position="1133"/>
    </location>
</feature>
<evidence type="ECO:0000256" key="3">
    <source>
        <dbReference type="ARBA" id="ARBA00023054"/>
    </source>
</evidence>
<feature type="region of interest" description="Disordered" evidence="7">
    <location>
        <begin position="4252"/>
        <end position="4273"/>
    </location>
</feature>
<organism evidence="10 11">
    <name type="scientific">Myodes glareolus</name>
    <name type="common">Bank vole</name>
    <name type="synonym">Clethrionomys glareolus</name>
    <dbReference type="NCBI Taxonomy" id="447135"/>
    <lineage>
        <taxon>Eukaryota</taxon>
        <taxon>Metazoa</taxon>
        <taxon>Chordata</taxon>
        <taxon>Craniata</taxon>
        <taxon>Vertebrata</taxon>
        <taxon>Euteleostomi</taxon>
        <taxon>Mammalia</taxon>
        <taxon>Eutheria</taxon>
        <taxon>Euarchontoglires</taxon>
        <taxon>Glires</taxon>
        <taxon>Rodentia</taxon>
        <taxon>Myomorpha</taxon>
        <taxon>Muroidea</taxon>
        <taxon>Cricetidae</taxon>
        <taxon>Arvicolinae</taxon>
        <taxon>Myodes</taxon>
    </lineage>
</organism>
<dbReference type="SUPFAM" id="SSF52540">
    <property type="entry name" value="P-loop containing nucleoside triphosphate hydrolases"/>
    <property type="match status" value="1"/>
</dbReference>
<feature type="compositionally biased region" description="Basic and acidic residues" evidence="7">
    <location>
        <begin position="2038"/>
        <end position="2052"/>
    </location>
</feature>
<dbReference type="GO" id="GO:0008289">
    <property type="term" value="F:lipid binding"/>
    <property type="evidence" value="ECO:0007669"/>
    <property type="project" value="InterPro"/>
</dbReference>
<reference evidence="10 11" key="1">
    <citation type="journal article" date="2023" name="bioRxiv">
        <title>Conserved and derived expression patterns and positive selection on dental genes reveal complex evolutionary context of ever-growing rodent molars.</title>
        <authorList>
            <person name="Calamari Z.T."/>
            <person name="Song A."/>
            <person name="Cohen E."/>
            <person name="Akter M."/>
            <person name="Roy R.D."/>
            <person name="Hallikas O."/>
            <person name="Christensen M.M."/>
            <person name="Li P."/>
            <person name="Marangoni P."/>
            <person name="Jernvall J."/>
            <person name="Klein O.D."/>
        </authorList>
    </citation>
    <scope>NUCLEOTIDE SEQUENCE [LARGE SCALE GENOMIC DNA]</scope>
    <source>
        <strain evidence="10">V071</strain>
    </source>
</reference>
<evidence type="ECO:0008006" key="12">
    <source>
        <dbReference type="Google" id="ProtNLM"/>
    </source>
</evidence>
<feature type="compositionally biased region" description="Low complexity" evidence="7">
    <location>
        <begin position="3687"/>
        <end position="3697"/>
    </location>
</feature>
<feature type="region of interest" description="Disordered" evidence="7">
    <location>
        <begin position="1898"/>
        <end position="1924"/>
    </location>
</feature>
<dbReference type="GO" id="GO:0008017">
    <property type="term" value="F:microtubule binding"/>
    <property type="evidence" value="ECO:0007669"/>
    <property type="project" value="InterPro"/>
</dbReference>
<feature type="compositionally biased region" description="Polar residues" evidence="7">
    <location>
        <begin position="3897"/>
        <end position="3913"/>
    </location>
</feature>
<feature type="region of interest" description="Disordered" evidence="7">
    <location>
        <begin position="185"/>
        <end position="205"/>
    </location>
</feature>
<feature type="compositionally biased region" description="Basic and acidic residues" evidence="7">
    <location>
        <begin position="3885"/>
        <end position="3896"/>
    </location>
</feature>
<feature type="region of interest" description="Disordered" evidence="7">
    <location>
        <begin position="3222"/>
        <end position="3259"/>
    </location>
</feature>
<feature type="region of interest" description="Disordered" evidence="7">
    <location>
        <begin position="2131"/>
        <end position="2156"/>
    </location>
</feature>
<evidence type="ECO:0000256" key="4">
    <source>
        <dbReference type="ARBA" id="ARBA00023175"/>
    </source>
</evidence>
<feature type="domain" description="Kinesin motor" evidence="8">
    <location>
        <begin position="1"/>
        <end position="260"/>
    </location>
</feature>
<dbReference type="PANTHER" id="PTHR47117:SF1">
    <property type="entry name" value="STAR-RELATED LIPID TRANSFER PROTEIN 9"/>
    <property type="match status" value="1"/>
</dbReference>
<proteinExistence type="inferred from homology"/>
<feature type="compositionally biased region" description="Basic and acidic residues" evidence="7">
    <location>
        <begin position="3636"/>
        <end position="3650"/>
    </location>
</feature>
<feature type="compositionally biased region" description="Polar residues" evidence="7">
    <location>
        <begin position="1548"/>
        <end position="1561"/>
    </location>
</feature>
<feature type="compositionally biased region" description="Basic and acidic residues" evidence="7">
    <location>
        <begin position="861"/>
        <end position="872"/>
    </location>
</feature>
<feature type="compositionally biased region" description="Polar residues" evidence="7">
    <location>
        <begin position="3851"/>
        <end position="3860"/>
    </location>
</feature>